<accession>A0A7J5BPV2</accession>
<feature type="domain" description="FAD-binding FR-type" evidence="2">
    <location>
        <begin position="11"/>
        <end position="147"/>
    </location>
</feature>
<dbReference type="InterPro" id="IPR039261">
    <property type="entry name" value="FNR_nucleotide-bd"/>
</dbReference>
<dbReference type="InterPro" id="IPR013113">
    <property type="entry name" value="SIP_FAD-bd"/>
</dbReference>
<dbReference type="PANTHER" id="PTHR30157:SF0">
    <property type="entry name" value="NADPH-DEPENDENT FERRIC-CHELATE REDUCTASE"/>
    <property type="match status" value="1"/>
</dbReference>
<dbReference type="Pfam" id="PF08021">
    <property type="entry name" value="FAD_binding_9"/>
    <property type="match status" value="1"/>
</dbReference>
<dbReference type="SUPFAM" id="SSF46785">
    <property type="entry name" value="Winged helix' DNA-binding domain"/>
    <property type="match status" value="1"/>
</dbReference>
<name>A0A7J5BPV2_9MICO</name>
<dbReference type="CDD" id="cd06193">
    <property type="entry name" value="siderophore_interacting"/>
    <property type="match status" value="1"/>
</dbReference>
<evidence type="ECO:0000256" key="1">
    <source>
        <dbReference type="SAM" id="MobiDB-lite"/>
    </source>
</evidence>
<gene>
    <name evidence="3" type="ORF">F8O01_13895</name>
</gene>
<dbReference type="SUPFAM" id="SSF63380">
    <property type="entry name" value="Riboflavin synthase domain-like"/>
    <property type="match status" value="1"/>
</dbReference>
<keyword evidence="4" id="KW-1185">Reference proteome</keyword>
<organism evidence="3 4">
    <name type="scientific">Pseudoclavibacter chungangensis</name>
    <dbReference type="NCBI Taxonomy" id="587635"/>
    <lineage>
        <taxon>Bacteria</taxon>
        <taxon>Bacillati</taxon>
        <taxon>Actinomycetota</taxon>
        <taxon>Actinomycetes</taxon>
        <taxon>Micrococcales</taxon>
        <taxon>Microbacteriaceae</taxon>
        <taxon>Pseudoclavibacter</taxon>
    </lineage>
</organism>
<evidence type="ECO:0000259" key="2">
    <source>
        <dbReference type="PROSITE" id="PS51384"/>
    </source>
</evidence>
<dbReference type="PANTHER" id="PTHR30157">
    <property type="entry name" value="FERRIC REDUCTASE, NADPH-DEPENDENT"/>
    <property type="match status" value="1"/>
</dbReference>
<reference evidence="3 4" key="1">
    <citation type="submission" date="2019-09" db="EMBL/GenBank/DDBJ databases">
        <title>Phylogeny of genus Pseudoclavibacter and closely related genus.</title>
        <authorList>
            <person name="Li Y."/>
        </authorList>
    </citation>
    <scope>NUCLEOTIDE SEQUENCE [LARGE SCALE GENOMIC DNA]</scope>
    <source>
        <strain evidence="3 4">DSM 23821</strain>
    </source>
</reference>
<dbReference type="Proteomes" id="UP000467240">
    <property type="component" value="Unassembled WGS sequence"/>
</dbReference>
<dbReference type="InterPro" id="IPR036390">
    <property type="entry name" value="WH_DNA-bd_sf"/>
</dbReference>
<dbReference type="AlphaFoldDB" id="A0A7J5BPV2"/>
<dbReference type="InterPro" id="IPR017927">
    <property type="entry name" value="FAD-bd_FR_type"/>
</dbReference>
<dbReference type="GO" id="GO:0016491">
    <property type="term" value="F:oxidoreductase activity"/>
    <property type="evidence" value="ECO:0007669"/>
    <property type="project" value="InterPro"/>
</dbReference>
<evidence type="ECO:0000313" key="4">
    <source>
        <dbReference type="Proteomes" id="UP000467240"/>
    </source>
</evidence>
<dbReference type="InterPro" id="IPR036388">
    <property type="entry name" value="WH-like_DNA-bd_sf"/>
</dbReference>
<dbReference type="InterPro" id="IPR017938">
    <property type="entry name" value="Riboflavin_synthase-like_b-brl"/>
</dbReference>
<dbReference type="Gene3D" id="1.10.10.10">
    <property type="entry name" value="Winged helix-like DNA-binding domain superfamily/Winged helix DNA-binding domain"/>
    <property type="match status" value="1"/>
</dbReference>
<feature type="region of interest" description="Disordered" evidence="1">
    <location>
        <begin position="270"/>
        <end position="289"/>
    </location>
</feature>
<dbReference type="Pfam" id="PF04954">
    <property type="entry name" value="SIP"/>
    <property type="match status" value="1"/>
</dbReference>
<dbReference type="InterPro" id="IPR007037">
    <property type="entry name" value="SIP_rossman_dom"/>
</dbReference>
<comment type="caution">
    <text evidence="3">The sequence shown here is derived from an EMBL/GenBank/DDBJ whole genome shotgun (WGS) entry which is preliminary data.</text>
</comment>
<sequence length="582" mass="60536">MGHRRFTAHPLALRALTVMRTSDVTPRMRRITLGGPELGAFERAGHPLAAFTSPGFDDHVKLVLAGEGPIEAVLPTQLAAGIEWVSSPALITRDYTPRRVTATELDLDFVLHASGGEAEGPAERWARAARPGDVLHVVGPKSSTLLPDDVDRVLLVGDETALPAIGRFFDERPTDAPVHAIIAIADDAARQPLATAASDRVDWVLAAPGDPAALADAVLALDDEATAGSVFAWGGAEARALLPIRRHLARTVGVPKSHTDLTGYWHRTAAPADDTASGDAEQAQPAPHVALPDSPVRWFAIRAALRLGILDALDERAADLDALARAHGVPARAIAPLLRVLADAGLVAPGPDGFGLTSAGAELVDDEHGREHFEGHEAEAALALAELDGAFRQGVPAWQLRHGETLATQAASDPAVAAALAEETAGLAYLTPALVALPLWTGARVGVGGPGAAPVIDALGDVEGAAVFALGADVEPADVASADVVVLARTLEHRTDAESLDELARVATAPLVVVIERARADELDPEAAEDALARVAVSGTGPRSADRLAQLAREVGFARLATHELGWGIEAIVFGPSPTPER</sequence>
<dbReference type="OrthoDB" id="9814826at2"/>
<protein>
    <submittedName>
        <fullName evidence="3">Siderophore-interacting protein</fullName>
    </submittedName>
</protein>
<dbReference type="PROSITE" id="PS51384">
    <property type="entry name" value="FAD_FR"/>
    <property type="match status" value="1"/>
</dbReference>
<proteinExistence type="predicted"/>
<evidence type="ECO:0000313" key="3">
    <source>
        <dbReference type="EMBL" id="KAB1654319.1"/>
    </source>
</evidence>
<dbReference type="Gene3D" id="3.40.50.80">
    <property type="entry name" value="Nucleotide-binding domain of ferredoxin-NADP reductase (FNR) module"/>
    <property type="match status" value="1"/>
</dbReference>
<dbReference type="EMBL" id="WBJZ01000019">
    <property type="protein sequence ID" value="KAB1654319.1"/>
    <property type="molecule type" value="Genomic_DNA"/>
</dbReference>
<dbReference type="InterPro" id="IPR039374">
    <property type="entry name" value="SIP_fam"/>
</dbReference>
<dbReference type="Gene3D" id="2.40.30.10">
    <property type="entry name" value="Translation factors"/>
    <property type="match status" value="1"/>
</dbReference>